<evidence type="ECO:0000256" key="7">
    <source>
        <dbReference type="ARBA" id="ARBA00023027"/>
    </source>
</evidence>
<feature type="domain" description="Deacetylase sirtuin-type" evidence="10">
    <location>
        <begin position="115"/>
        <end position="410"/>
    </location>
</feature>
<dbReference type="GO" id="GO:0046872">
    <property type="term" value="F:metal ion binding"/>
    <property type="evidence" value="ECO:0007669"/>
    <property type="project" value="UniProtKB-KW"/>
</dbReference>
<evidence type="ECO:0000256" key="2">
    <source>
        <dbReference type="ARBA" id="ARBA00004173"/>
    </source>
</evidence>
<evidence type="ECO:0000256" key="8">
    <source>
        <dbReference type="PROSITE-ProRule" id="PRU00236"/>
    </source>
</evidence>
<dbReference type="InterPro" id="IPR026590">
    <property type="entry name" value="Ssirtuin_cat_dom"/>
</dbReference>
<comment type="subcellular location">
    <subcellularLocation>
        <location evidence="2">Mitochondrion</location>
    </subcellularLocation>
</comment>
<accession>A0A316YMS4</accession>
<keyword evidence="12" id="KW-1185">Reference proteome</keyword>
<keyword evidence="7" id="KW-0520">NAD</keyword>
<gene>
    <name evidence="11" type="ORF">FA10DRAFT_241542</name>
</gene>
<dbReference type="InterPro" id="IPR029035">
    <property type="entry name" value="DHS-like_NAD/FAD-binding_dom"/>
</dbReference>
<feature type="compositionally biased region" description="Acidic residues" evidence="9">
    <location>
        <begin position="470"/>
        <end position="480"/>
    </location>
</feature>
<feature type="binding site" evidence="8">
    <location>
        <position position="251"/>
    </location>
    <ligand>
        <name>Zn(2+)</name>
        <dbReference type="ChEBI" id="CHEBI:29105"/>
    </ligand>
</feature>
<sequence length="557" mass="61701">MDVQHDCDSDELEMLEEEAEEEQIEDSEIDLLVEQAALLYPPERVDEMVTELKQLGLVRFMQNHVVGLSKDRVKALIIALGTLLPSKMRNDDLPLAFYVTVLKTALARILRRREKLPLYNTVDDVIDLITRSNNIVVLGGAGISTSCGIPDFRSKDGIYAQLQKEGKYDLADPQDMFDKEYFLQDPSCFFSFAHSIFPSNFVPSPSHRFIKLLEEKDKLLRNYTQNIDTLEEAAGIKRVLHCHGSFAEAQCTTPGCGRRVLGSAIKDDIFAHNVPTCPDCAAREEAKKLQRAKAKKSKGGSLWDDNDDDDDDNAFPGLGVMKPCITFFGEKLSDDFDHCLLEDREKVDLLIVMGTSLKVAPVSELVGHLPHSTPVILINRTPVVHMAMDIQLLGDADIIVDHLCRRLGWTLPPPKPNTDVLGGQSAAKESEGEGGPAEGAMKPERLADSHIWLFPGAEANELIEAFKTADDEEGDDEEERSDSQGPTTQELPVQTQTQTPSLDPSQTRFEGPAQSVLEVNGGLQSGAKRGRSDEGQATTAPVLENRDIVKKQRREEE</sequence>
<keyword evidence="5 8" id="KW-0479">Metal-binding</keyword>
<evidence type="ECO:0000256" key="1">
    <source>
        <dbReference type="ARBA" id="ARBA00001947"/>
    </source>
</evidence>
<name>A0A316YMS4_9BASI</name>
<dbReference type="Proteomes" id="UP000245768">
    <property type="component" value="Unassembled WGS sequence"/>
</dbReference>
<dbReference type="InterPro" id="IPR050134">
    <property type="entry name" value="NAD-dep_sirtuin_deacylases"/>
</dbReference>
<dbReference type="Gene3D" id="3.40.50.1220">
    <property type="entry name" value="TPP-binding domain"/>
    <property type="match status" value="1"/>
</dbReference>
<evidence type="ECO:0000256" key="4">
    <source>
        <dbReference type="ARBA" id="ARBA00022679"/>
    </source>
</evidence>
<evidence type="ECO:0000313" key="12">
    <source>
        <dbReference type="Proteomes" id="UP000245768"/>
    </source>
</evidence>
<comment type="similarity">
    <text evidence="3">Belongs to the sirtuin family. Class I subfamily.</text>
</comment>
<feature type="binding site" evidence="8">
    <location>
        <position position="280"/>
    </location>
    <ligand>
        <name>Zn(2+)</name>
        <dbReference type="ChEBI" id="CHEBI:29105"/>
    </ligand>
</feature>
<feature type="binding site" evidence="8">
    <location>
        <position position="256"/>
    </location>
    <ligand>
        <name>Zn(2+)</name>
        <dbReference type="ChEBI" id="CHEBI:29105"/>
    </ligand>
</feature>
<proteinExistence type="inferred from homology"/>
<dbReference type="FunCoup" id="A0A316YMS4">
    <property type="interactions" value="211"/>
</dbReference>
<feature type="region of interest" description="Disordered" evidence="9">
    <location>
        <begin position="413"/>
        <end position="441"/>
    </location>
</feature>
<evidence type="ECO:0000256" key="9">
    <source>
        <dbReference type="SAM" id="MobiDB-lite"/>
    </source>
</evidence>
<evidence type="ECO:0000256" key="6">
    <source>
        <dbReference type="ARBA" id="ARBA00022833"/>
    </source>
</evidence>
<feature type="compositionally biased region" description="Basic and acidic residues" evidence="9">
    <location>
        <begin position="544"/>
        <end position="557"/>
    </location>
</feature>
<feature type="binding site" evidence="8">
    <location>
        <position position="277"/>
    </location>
    <ligand>
        <name>Zn(2+)</name>
        <dbReference type="ChEBI" id="CHEBI:29105"/>
    </ligand>
</feature>
<keyword evidence="4" id="KW-0808">Transferase</keyword>
<organism evidence="11 12">
    <name type="scientific">Acaromyces ingoldii</name>
    <dbReference type="NCBI Taxonomy" id="215250"/>
    <lineage>
        <taxon>Eukaryota</taxon>
        <taxon>Fungi</taxon>
        <taxon>Dikarya</taxon>
        <taxon>Basidiomycota</taxon>
        <taxon>Ustilaginomycotina</taxon>
        <taxon>Exobasidiomycetes</taxon>
        <taxon>Exobasidiales</taxon>
        <taxon>Cryptobasidiaceae</taxon>
        <taxon>Acaromyces</taxon>
    </lineage>
</organism>
<dbReference type="GeneID" id="37041169"/>
<dbReference type="AlphaFoldDB" id="A0A316YMS4"/>
<evidence type="ECO:0000256" key="3">
    <source>
        <dbReference type="ARBA" id="ARBA00006924"/>
    </source>
</evidence>
<dbReference type="InterPro" id="IPR003000">
    <property type="entry name" value="Sirtuin"/>
</dbReference>
<comment type="cofactor">
    <cofactor evidence="1">
        <name>Zn(2+)</name>
        <dbReference type="ChEBI" id="CHEBI:29105"/>
    </cofactor>
</comment>
<keyword evidence="6 8" id="KW-0862">Zinc</keyword>
<evidence type="ECO:0000259" key="10">
    <source>
        <dbReference type="PROSITE" id="PS50305"/>
    </source>
</evidence>
<dbReference type="PANTHER" id="PTHR11085">
    <property type="entry name" value="NAD-DEPENDENT PROTEIN DEACYLASE SIRTUIN-5, MITOCHONDRIAL-RELATED"/>
    <property type="match status" value="1"/>
</dbReference>
<dbReference type="GO" id="GO:0046970">
    <property type="term" value="F:histone H4K16 deacetylase activity, NAD-dependent"/>
    <property type="evidence" value="ECO:0007669"/>
    <property type="project" value="TreeGrafter"/>
</dbReference>
<dbReference type="GO" id="GO:0005634">
    <property type="term" value="C:nucleus"/>
    <property type="evidence" value="ECO:0007669"/>
    <property type="project" value="TreeGrafter"/>
</dbReference>
<dbReference type="PANTHER" id="PTHR11085:SF9">
    <property type="entry name" value="NAD-DEPENDENT PROTEIN DEACETYLASE SIRTUIN-1"/>
    <property type="match status" value="1"/>
</dbReference>
<feature type="compositionally biased region" description="Polar residues" evidence="9">
    <location>
        <begin position="483"/>
        <end position="508"/>
    </location>
</feature>
<dbReference type="Gene3D" id="3.30.1600.10">
    <property type="entry name" value="SIR2/SIRT2 'Small Domain"/>
    <property type="match status" value="1"/>
</dbReference>
<dbReference type="GO" id="GO:0070403">
    <property type="term" value="F:NAD+ binding"/>
    <property type="evidence" value="ECO:0007669"/>
    <property type="project" value="InterPro"/>
</dbReference>
<dbReference type="RefSeq" id="XP_025377865.1">
    <property type="nucleotide sequence ID" value="XM_025519253.1"/>
</dbReference>
<dbReference type="EMBL" id="KZ819636">
    <property type="protein sequence ID" value="PWN90667.1"/>
    <property type="molecule type" value="Genomic_DNA"/>
</dbReference>
<evidence type="ECO:0000256" key="5">
    <source>
        <dbReference type="ARBA" id="ARBA00022723"/>
    </source>
</evidence>
<dbReference type="GO" id="GO:0005739">
    <property type="term" value="C:mitochondrion"/>
    <property type="evidence" value="ECO:0007669"/>
    <property type="project" value="UniProtKB-SubCell"/>
</dbReference>
<protein>
    <submittedName>
        <fullName evidence="11">SIR2-domain-containing protein</fullName>
    </submittedName>
</protein>
<evidence type="ECO:0000313" key="11">
    <source>
        <dbReference type="EMBL" id="PWN90667.1"/>
    </source>
</evidence>
<dbReference type="SUPFAM" id="SSF52467">
    <property type="entry name" value="DHS-like NAD/FAD-binding domain"/>
    <property type="match status" value="1"/>
</dbReference>
<dbReference type="STRING" id="215250.A0A316YMS4"/>
<feature type="region of interest" description="Disordered" evidence="9">
    <location>
        <begin position="469"/>
        <end position="557"/>
    </location>
</feature>
<dbReference type="PROSITE" id="PS50305">
    <property type="entry name" value="SIRTUIN"/>
    <property type="match status" value="1"/>
</dbReference>
<dbReference type="Pfam" id="PF02146">
    <property type="entry name" value="SIR2"/>
    <property type="match status" value="1"/>
</dbReference>
<dbReference type="OrthoDB" id="420264at2759"/>
<feature type="active site" description="Proton acceptor" evidence="8">
    <location>
        <position position="243"/>
    </location>
</feature>
<dbReference type="InParanoid" id="A0A316YMS4"/>
<reference evidence="11 12" key="1">
    <citation type="journal article" date="2018" name="Mol. Biol. Evol.">
        <title>Broad Genomic Sampling Reveals a Smut Pathogenic Ancestry of the Fungal Clade Ustilaginomycotina.</title>
        <authorList>
            <person name="Kijpornyongpan T."/>
            <person name="Mondo S.J."/>
            <person name="Barry K."/>
            <person name="Sandor L."/>
            <person name="Lee J."/>
            <person name="Lipzen A."/>
            <person name="Pangilinan J."/>
            <person name="LaButti K."/>
            <person name="Hainaut M."/>
            <person name="Henrissat B."/>
            <person name="Grigoriev I.V."/>
            <person name="Spatafora J.W."/>
            <person name="Aime M.C."/>
        </authorList>
    </citation>
    <scope>NUCLEOTIDE SEQUENCE [LARGE SCALE GENOMIC DNA]</scope>
    <source>
        <strain evidence="11 12">MCA 4198</strain>
    </source>
</reference>
<dbReference type="InterPro" id="IPR026591">
    <property type="entry name" value="Sirtuin_cat_small_dom_sf"/>
</dbReference>